<gene>
    <name evidence="12" type="ORF">D910_08601</name>
</gene>
<evidence type="ECO:0000256" key="5">
    <source>
        <dbReference type="ARBA" id="ARBA00023065"/>
    </source>
</evidence>
<evidence type="ECO:0000256" key="9">
    <source>
        <dbReference type="SAM" id="MobiDB-lite"/>
    </source>
</evidence>
<feature type="transmembrane region" description="Helical" evidence="10">
    <location>
        <begin position="43"/>
        <end position="62"/>
    </location>
</feature>
<proteinExistence type="inferred from homology"/>
<dbReference type="PANTHER" id="PTHR11003:SF352">
    <property type="entry name" value="BCDNA.GH04802-RELATED"/>
    <property type="match status" value="1"/>
</dbReference>
<dbReference type="GO" id="GO:0030322">
    <property type="term" value="P:stabilization of membrane potential"/>
    <property type="evidence" value="ECO:0007669"/>
    <property type="project" value="TreeGrafter"/>
</dbReference>
<dbReference type="OrthoDB" id="297496at2759"/>
<dbReference type="PANTHER" id="PTHR11003">
    <property type="entry name" value="POTASSIUM CHANNEL, SUBFAMILY K"/>
    <property type="match status" value="1"/>
</dbReference>
<sequence length="674" mass="77217">MIREHFQGNYSARKNLFTSLTQYCGKPLDVNMSEGPVEYKWDFYHSLFFVITVVSTIGYGNLAPTTLFTRVFMIFYGLVGIPMNGIVIYTLGDFFGRSFKKLHQRWKHSKLEVKLDYYTANLGLIGQVILYLVPGFTFFIFLPSTIMTVFEGWDYDVSVYYSFVSLTTIGFGDYVAGVTDTFGFGPLYSVYQVFLLIWIVGGMGYVVMILSFITNGMRSKRIKQIEHILSENIKNTPRKIRSELRTLLHEMLFLRVKPVYKGDFEYVPSDIERSQSCPEFTMYKNESPMTRKRAMSECYRSVNFQRVQSDSDLNRIDKEKTFLSTNNLLEQTELLFKVCNALSCESLQTHESEKGIHGFSDASILASEYCDSSSGQSKMKQRRAVSDVRPPSMLLHEAVNGNTWYGADADQAIKQYKTRQRAKSVFEFKKPDRDNIFKRIRNRLLSRDEPYQDIEKQELPSNSTMSNMPEKSSAMYIRRESLVAPDHEQILEQTSIAAFIRALSAVSAPDTLEESTPQSFSPRARRHGIMLSNSRRASLIPDLHSRDLSAQRRFSLRPVDESLLKDIAKRKDPKRKVSVAFQPESRRHSLRPDIENAPQTLKEHYSFTPKLQGHRKISTSLIPSHSSSPPLYSSVPVVSQRKFSVKAVNVLVSPVQKQLQKRDKADSVSSNTKN</sequence>
<dbReference type="GO" id="GO:0022841">
    <property type="term" value="F:potassium ion leak channel activity"/>
    <property type="evidence" value="ECO:0007669"/>
    <property type="project" value="TreeGrafter"/>
</dbReference>
<evidence type="ECO:0000256" key="3">
    <source>
        <dbReference type="ARBA" id="ARBA00022692"/>
    </source>
</evidence>
<protein>
    <recommendedName>
        <fullName evidence="11">Potassium channel domain-containing protein</fullName>
    </recommendedName>
</protein>
<dbReference type="Pfam" id="PF07885">
    <property type="entry name" value="Ion_trans_2"/>
    <property type="match status" value="2"/>
</dbReference>
<dbReference type="AlphaFoldDB" id="U4UDY6"/>
<dbReference type="GO" id="GO:0005886">
    <property type="term" value="C:plasma membrane"/>
    <property type="evidence" value="ECO:0007669"/>
    <property type="project" value="TreeGrafter"/>
</dbReference>
<comment type="similarity">
    <text evidence="8">Belongs to the two pore domain potassium channel (TC 1.A.1.8) family.</text>
</comment>
<reference evidence="12 13" key="1">
    <citation type="journal article" date="2013" name="Genome Biol.">
        <title>Draft genome of the mountain pine beetle, Dendroctonus ponderosae Hopkins, a major forest pest.</title>
        <authorList>
            <person name="Keeling C.I."/>
            <person name="Yuen M.M."/>
            <person name="Liao N.Y."/>
            <person name="Docking T.R."/>
            <person name="Chan S.K."/>
            <person name="Taylor G.A."/>
            <person name="Palmquist D.L."/>
            <person name="Jackman S.D."/>
            <person name="Nguyen A."/>
            <person name="Li M."/>
            <person name="Henderson H."/>
            <person name="Janes J.K."/>
            <person name="Zhao Y."/>
            <person name="Pandoh P."/>
            <person name="Moore R."/>
            <person name="Sperling F.A."/>
            <person name="Huber D.P."/>
            <person name="Birol I."/>
            <person name="Jones S.J."/>
            <person name="Bohlmann J."/>
        </authorList>
    </citation>
    <scope>NUCLEOTIDE SEQUENCE</scope>
</reference>
<evidence type="ECO:0000256" key="2">
    <source>
        <dbReference type="ARBA" id="ARBA00022448"/>
    </source>
</evidence>
<evidence type="ECO:0000256" key="8">
    <source>
        <dbReference type="RuleBase" id="RU003857"/>
    </source>
</evidence>
<dbReference type="EMBL" id="KB632278">
    <property type="protein sequence ID" value="ERL91267.1"/>
    <property type="molecule type" value="Genomic_DNA"/>
</dbReference>
<evidence type="ECO:0000256" key="6">
    <source>
        <dbReference type="ARBA" id="ARBA00023136"/>
    </source>
</evidence>
<dbReference type="SUPFAM" id="SSF81324">
    <property type="entry name" value="Voltage-gated potassium channels"/>
    <property type="match status" value="2"/>
</dbReference>
<dbReference type="STRING" id="77166.U4UDY6"/>
<dbReference type="GO" id="GO:0015271">
    <property type="term" value="F:outward rectifier potassium channel activity"/>
    <property type="evidence" value="ECO:0007669"/>
    <property type="project" value="TreeGrafter"/>
</dbReference>
<keyword evidence="3 8" id="KW-0812">Transmembrane</keyword>
<dbReference type="Proteomes" id="UP000030742">
    <property type="component" value="Unassembled WGS sequence"/>
</dbReference>
<evidence type="ECO:0000256" key="7">
    <source>
        <dbReference type="ARBA" id="ARBA00023303"/>
    </source>
</evidence>
<feature type="domain" description="Potassium channel" evidence="11">
    <location>
        <begin position="37"/>
        <end position="95"/>
    </location>
</feature>
<dbReference type="InterPro" id="IPR003280">
    <property type="entry name" value="2pore_dom_K_chnl"/>
</dbReference>
<keyword evidence="2 8" id="KW-0813">Transport</keyword>
<keyword evidence="7 8" id="KW-0407">Ion channel</keyword>
<keyword evidence="5 8" id="KW-0406">Ion transport</keyword>
<feature type="transmembrane region" description="Helical" evidence="10">
    <location>
        <begin position="190"/>
        <end position="213"/>
    </location>
</feature>
<comment type="subcellular location">
    <subcellularLocation>
        <location evidence="1">Membrane</location>
        <topology evidence="1">Multi-pass membrane protein</topology>
    </subcellularLocation>
</comment>
<evidence type="ECO:0000256" key="4">
    <source>
        <dbReference type="ARBA" id="ARBA00022989"/>
    </source>
</evidence>
<accession>U4UDY6</accession>
<feature type="domain" description="Potassium channel" evidence="11">
    <location>
        <begin position="130"/>
        <end position="215"/>
    </location>
</feature>
<dbReference type="InterPro" id="IPR013099">
    <property type="entry name" value="K_chnl_dom"/>
</dbReference>
<evidence type="ECO:0000256" key="10">
    <source>
        <dbReference type="SAM" id="Phobius"/>
    </source>
</evidence>
<evidence type="ECO:0000313" key="13">
    <source>
        <dbReference type="Proteomes" id="UP000030742"/>
    </source>
</evidence>
<name>U4UDY6_DENPD</name>
<evidence type="ECO:0000313" key="12">
    <source>
        <dbReference type="EMBL" id="ERL91267.1"/>
    </source>
</evidence>
<dbReference type="PRINTS" id="PR01333">
    <property type="entry name" value="2POREKCHANEL"/>
</dbReference>
<organism evidence="12 13">
    <name type="scientific">Dendroctonus ponderosae</name>
    <name type="common">Mountain pine beetle</name>
    <dbReference type="NCBI Taxonomy" id="77166"/>
    <lineage>
        <taxon>Eukaryota</taxon>
        <taxon>Metazoa</taxon>
        <taxon>Ecdysozoa</taxon>
        <taxon>Arthropoda</taxon>
        <taxon>Hexapoda</taxon>
        <taxon>Insecta</taxon>
        <taxon>Pterygota</taxon>
        <taxon>Neoptera</taxon>
        <taxon>Endopterygota</taxon>
        <taxon>Coleoptera</taxon>
        <taxon>Polyphaga</taxon>
        <taxon>Cucujiformia</taxon>
        <taxon>Curculionidae</taxon>
        <taxon>Scolytinae</taxon>
        <taxon>Dendroctonus</taxon>
    </lineage>
</organism>
<dbReference type="Gene3D" id="1.10.287.70">
    <property type="match status" value="1"/>
</dbReference>
<feature type="transmembrane region" description="Helical" evidence="10">
    <location>
        <begin position="117"/>
        <end position="142"/>
    </location>
</feature>
<feature type="transmembrane region" description="Helical" evidence="10">
    <location>
        <begin position="74"/>
        <end position="96"/>
    </location>
</feature>
<evidence type="ECO:0000259" key="11">
    <source>
        <dbReference type="Pfam" id="PF07885"/>
    </source>
</evidence>
<keyword evidence="6 10" id="KW-0472">Membrane</keyword>
<evidence type="ECO:0000256" key="1">
    <source>
        <dbReference type="ARBA" id="ARBA00004141"/>
    </source>
</evidence>
<keyword evidence="4 10" id="KW-1133">Transmembrane helix</keyword>
<feature type="region of interest" description="Disordered" evidence="9">
    <location>
        <begin position="655"/>
        <end position="674"/>
    </location>
</feature>